<comment type="function">
    <text evidence="7">Catalyzes the formation of 6,7-dimethyl-8-ribityllumazine by condensation of 5-amino-6-(D-ribitylamino)uracil with 3,4-dihydroxy-2-butanone 4-phosphate. This is the penultimate step in the biosynthesis of riboflavin.</text>
</comment>
<dbReference type="InterPro" id="IPR002180">
    <property type="entry name" value="LS/RS"/>
</dbReference>
<dbReference type="RefSeq" id="WP_126322342.1">
    <property type="nucleotide sequence ID" value="NZ_AP018005.1"/>
</dbReference>
<feature type="binding site" evidence="7">
    <location>
        <position position="122"/>
    </location>
    <ligand>
        <name>5-amino-6-(D-ribitylamino)uracil</name>
        <dbReference type="ChEBI" id="CHEBI:15934"/>
    </ligand>
</feature>
<dbReference type="UniPathway" id="UPA00275">
    <property type="reaction ID" value="UER00404"/>
</dbReference>
<evidence type="ECO:0000256" key="1">
    <source>
        <dbReference type="ARBA" id="ARBA00004917"/>
    </source>
</evidence>
<dbReference type="Gene3D" id="3.40.50.960">
    <property type="entry name" value="Lumazine/riboflavin synthase"/>
    <property type="match status" value="1"/>
</dbReference>
<comment type="catalytic activity">
    <reaction evidence="6 7">
        <text>(2S)-2-hydroxy-3-oxobutyl phosphate + 5-amino-6-(D-ribitylamino)uracil = 6,7-dimethyl-8-(1-D-ribityl)lumazine + phosphate + 2 H2O + H(+)</text>
        <dbReference type="Rhea" id="RHEA:26152"/>
        <dbReference type="ChEBI" id="CHEBI:15377"/>
        <dbReference type="ChEBI" id="CHEBI:15378"/>
        <dbReference type="ChEBI" id="CHEBI:15934"/>
        <dbReference type="ChEBI" id="CHEBI:43474"/>
        <dbReference type="ChEBI" id="CHEBI:58201"/>
        <dbReference type="ChEBI" id="CHEBI:58830"/>
        <dbReference type="EC" id="2.5.1.78"/>
    </reaction>
</comment>
<comment type="subunit">
    <text evidence="7">Forms an icosahedral capsid composed of 60 subunits, arranged as a dodecamer of pentamers.</text>
</comment>
<dbReference type="GO" id="GO:0009349">
    <property type="term" value="C:riboflavin synthase complex"/>
    <property type="evidence" value="ECO:0007669"/>
    <property type="project" value="UniProtKB-UniRule"/>
</dbReference>
<dbReference type="EC" id="2.5.1.78" evidence="3 7"/>
<keyword evidence="5 7" id="KW-0808">Transferase</keyword>
<feature type="binding site" evidence="7">
    <location>
        <begin position="64"/>
        <end position="66"/>
    </location>
    <ligand>
        <name>5-amino-6-(D-ribitylamino)uracil</name>
        <dbReference type="ChEBI" id="CHEBI:15934"/>
    </ligand>
</feature>
<evidence type="ECO:0000256" key="2">
    <source>
        <dbReference type="ARBA" id="ARBA00007424"/>
    </source>
</evidence>
<name>A0A2Z5UV50_9COXI</name>
<dbReference type="KEGG" id="rvi:RVIR1_03070"/>
<dbReference type="CDD" id="cd09209">
    <property type="entry name" value="Lumazine_synthase-I"/>
    <property type="match status" value="1"/>
</dbReference>
<keyword evidence="4 7" id="KW-0686">Riboflavin biosynthesis</keyword>
<gene>
    <name evidence="7 8" type="primary">ribH</name>
    <name evidence="8" type="ORF">RVIR1_03070</name>
</gene>
<evidence type="ECO:0000256" key="5">
    <source>
        <dbReference type="ARBA" id="ARBA00022679"/>
    </source>
</evidence>
<dbReference type="GO" id="GO:0009231">
    <property type="term" value="P:riboflavin biosynthetic process"/>
    <property type="evidence" value="ECO:0007669"/>
    <property type="project" value="UniProtKB-UniRule"/>
</dbReference>
<reference evidence="8 9" key="1">
    <citation type="submission" date="2017-03" db="EMBL/GenBank/DDBJ databases">
        <title>The genome sequence of Candidatus Rickettsiella viridis.</title>
        <authorList>
            <person name="Nikoh N."/>
            <person name="Tsuchida T."/>
            <person name="Yamaguchi K."/>
            <person name="Maeda T."/>
            <person name="Shigenobu S."/>
            <person name="Fukatsu T."/>
        </authorList>
    </citation>
    <scope>NUCLEOTIDE SEQUENCE [LARGE SCALE GENOMIC DNA]</scope>
    <source>
        <strain evidence="8 9">Ap-RA04</strain>
    </source>
</reference>
<dbReference type="InterPro" id="IPR034964">
    <property type="entry name" value="LS"/>
</dbReference>
<dbReference type="PANTHER" id="PTHR21058">
    <property type="entry name" value="6,7-DIMETHYL-8-RIBITYLLUMAZINE SYNTHASE DMRL SYNTHASE LUMAZINE SYNTHASE"/>
    <property type="match status" value="1"/>
</dbReference>
<dbReference type="HAMAP" id="MF_00178">
    <property type="entry name" value="Lumazine_synth"/>
    <property type="match status" value="1"/>
</dbReference>
<evidence type="ECO:0000256" key="3">
    <source>
        <dbReference type="ARBA" id="ARBA00012664"/>
    </source>
</evidence>
<feature type="binding site" evidence="7">
    <location>
        <position position="136"/>
    </location>
    <ligand>
        <name>(2S)-2-hydroxy-3-oxobutyl phosphate</name>
        <dbReference type="ChEBI" id="CHEBI:58830"/>
    </ligand>
</feature>
<feature type="binding site" evidence="7">
    <location>
        <begin position="94"/>
        <end position="95"/>
    </location>
    <ligand>
        <name>(2S)-2-hydroxy-3-oxobutyl phosphate</name>
        <dbReference type="ChEBI" id="CHEBI:58830"/>
    </ligand>
</feature>
<dbReference type="GO" id="GO:0000906">
    <property type="term" value="F:6,7-dimethyl-8-ribityllumazine synthase activity"/>
    <property type="evidence" value="ECO:0007669"/>
    <property type="project" value="UniProtKB-UniRule"/>
</dbReference>
<feature type="binding site" evidence="7">
    <location>
        <begin position="89"/>
        <end position="91"/>
    </location>
    <ligand>
        <name>5-amino-6-(D-ribitylamino)uracil</name>
        <dbReference type="ChEBI" id="CHEBI:15934"/>
    </ligand>
</feature>
<dbReference type="Pfam" id="PF00885">
    <property type="entry name" value="DMRL_synthase"/>
    <property type="match status" value="1"/>
</dbReference>
<comment type="similarity">
    <text evidence="2 7">Belongs to the DMRL synthase family.</text>
</comment>
<evidence type="ECO:0000313" key="8">
    <source>
        <dbReference type="EMBL" id="BBB14830.1"/>
    </source>
</evidence>
<accession>A0A2Z5UV50</accession>
<dbReference type="PANTHER" id="PTHR21058:SF0">
    <property type="entry name" value="6,7-DIMETHYL-8-RIBITYLLUMAZINE SYNTHASE"/>
    <property type="match status" value="1"/>
</dbReference>
<dbReference type="InterPro" id="IPR036467">
    <property type="entry name" value="LS/RS_sf"/>
</dbReference>
<evidence type="ECO:0000256" key="7">
    <source>
        <dbReference type="HAMAP-Rule" id="MF_00178"/>
    </source>
</evidence>
<dbReference type="AlphaFoldDB" id="A0A2Z5UV50"/>
<evidence type="ECO:0000256" key="6">
    <source>
        <dbReference type="ARBA" id="ARBA00048785"/>
    </source>
</evidence>
<dbReference type="NCBIfam" id="TIGR00114">
    <property type="entry name" value="lumazine-synth"/>
    <property type="match status" value="1"/>
</dbReference>
<dbReference type="GO" id="GO:0005829">
    <property type="term" value="C:cytosol"/>
    <property type="evidence" value="ECO:0007669"/>
    <property type="project" value="TreeGrafter"/>
</dbReference>
<dbReference type="Proteomes" id="UP000282483">
    <property type="component" value="Chromosome"/>
</dbReference>
<evidence type="ECO:0000256" key="4">
    <source>
        <dbReference type="ARBA" id="ARBA00022619"/>
    </source>
</evidence>
<keyword evidence="9" id="KW-1185">Reference proteome</keyword>
<dbReference type="EMBL" id="AP018005">
    <property type="protein sequence ID" value="BBB14830.1"/>
    <property type="molecule type" value="Genomic_DNA"/>
</dbReference>
<proteinExistence type="inferred from homology"/>
<dbReference type="OrthoDB" id="9809709at2"/>
<sequence length="162" mass="17803">MKKIQEITAKPLHFSHPEQEFKLAIVVSRFNEEITDALLESALARLKALNFPEEQITVVRVPGAIEIGLAAQQFALSDSNYLAIICLGAVIRGETSHYDYVCQQVSYACQKVALEENIPVIFGVLTTDDEAQALARINKGAEAVDAAMEMISLLDQIEEIAV</sequence>
<comment type="pathway">
    <text evidence="1 7">Cofactor biosynthesis; riboflavin biosynthesis; riboflavin from 2-hydroxy-3-oxobutyl phosphate and 5-amino-6-(D-ribitylamino)uracil: step 1/2.</text>
</comment>
<dbReference type="SUPFAM" id="SSF52121">
    <property type="entry name" value="Lumazine synthase"/>
    <property type="match status" value="1"/>
</dbReference>
<feature type="binding site" evidence="7">
    <location>
        <position position="30"/>
    </location>
    <ligand>
        <name>5-amino-6-(D-ribitylamino)uracil</name>
        <dbReference type="ChEBI" id="CHEBI:15934"/>
    </ligand>
</feature>
<feature type="active site" description="Proton donor" evidence="7">
    <location>
        <position position="97"/>
    </location>
</feature>
<protein>
    <recommendedName>
        <fullName evidence="3 7">6,7-dimethyl-8-ribityllumazine synthase</fullName>
        <shortName evidence="7">DMRL synthase</shortName>
        <shortName evidence="7">LS</shortName>
        <shortName evidence="7">Lumazine synthase</shortName>
        <ecNumber evidence="3 7">2.5.1.78</ecNumber>
    </recommendedName>
</protein>
<evidence type="ECO:0000313" key="9">
    <source>
        <dbReference type="Proteomes" id="UP000282483"/>
    </source>
</evidence>
<organism evidence="8 9">
    <name type="scientific">Candidatus Rickettsiella viridis</name>
    <dbReference type="NCBI Taxonomy" id="676208"/>
    <lineage>
        <taxon>Bacteria</taxon>
        <taxon>Pseudomonadati</taxon>
        <taxon>Pseudomonadota</taxon>
        <taxon>Gammaproteobacteria</taxon>
        <taxon>Legionellales</taxon>
        <taxon>Coxiellaceae</taxon>
        <taxon>Rickettsiella</taxon>
    </lineage>
</organism>